<dbReference type="GO" id="GO:0016787">
    <property type="term" value="F:hydrolase activity"/>
    <property type="evidence" value="ECO:0007669"/>
    <property type="project" value="InterPro"/>
</dbReference>
<dbReference type="GO" id="GO:0005524">
    <property type="term" value="F:ATP binding"/>
    <property type="evidence" value="ECO:0007669"/>
    <property type="project" value="InterPro"/>
</dbReference>
<dbReference type="Pfam" id="PF04851">
    <property type="entry name" value="ResIII"/>
    <property type="match status" value="1"/>
</dbReference>
<keyword evidence="1" id="KW-0227">DNA damage</keyword>
<keyword evidence="1" id="KW-0742">SOS response</keyword>
<dbReference type="CDD" id="cd18785">
    <property type="entry name" value="SF2_C"/>
    <property type="match status" value="1"/>
</dbReference>
<keyword evidence="3" id="KW-0067">ATP-binding</keyword>
<dbReference type="PANTHER" id="PTHR47396">
    <property type="entry name" value="TYPE I RESTRICTION ENZYME ECOKI R PROTEIN"/>
    <property type="match status" value="1"/>
</dbReference>
<dbReference type="EMBL" id="RQZA01000001">
    <property type="protein sequence ID" value="RRD32310.1"/>
    <property type="molecule type" value="Genomic_DNA"/>
</dbReference>
<dbReference type="InterPro" id="IPR027417">
    <property type="entry name" value="P-loop_NTPase"/>
</dbReference>
<protein>
    <submittedName>
        <fullName evidence="3">DEAD/DEAH box helicase</fullName>
    </submittedName>
</protein>
<keyword evidence="4" id="KW-1185">Reference proteome</keyword>
<gene>
    <name evidence="3" type="ORF">EII38_00835</name>
</gene>
<name>A0A3P1VFU8_9STRE</name>
<dbReference type="PANTHER" id="PTHR47396:SF1">
    <property type="entry name" value="ATP-DEPENDENT HELICASE IRC3-RELATED"/>
    <property type="match status" value="1"/>
</dbReference>
<dbReference type="GO" id="GO:0009432">
    <property type="term" value="P:SOS response"/>
    <property type="evidence" value="ECO:0007669"/>
    <property type="project" value="UniProtKB-KW"/>
</dbReference>
<reference evidence="3 4" key="1">
    <citation type="submission" date="2018-11" db="EMBL/GenBank/DDBJ databases">
        <title>Genomes From Bacteria Associated with the Canine Oral Cavity: a Test Case for Automated Genome-Based Taxonomic Assignment.</title>
        <authorList>
            <person name="Coil D.A."/>
            <person name="Jospin G."/>
            <person name="Darling A.E."/>
            <person name="Wallis C."/>
            <person name="Davis I.J."/>
            <person name="Harris S."/>
            <person name="Eisen J.A."/>
            <person name="Holcombe L.J."/>
            <person name="O'Flynn C."/>
        </authorList>
    </citation>
    <scope>NUCLEOTIDE SEQUENCE [LARGE SCALE GENOMIC DNA]</scope>
    <source>
        <strain evidence="3 4">OH4621_COT-116</strain>
    </source>
</reference>
<organism evidence="3 4">
    <name type="scientific">Streptococcus minor</name>
    <dbReference type="NCBI Taxonomy" id="229549"/>
    <lineage>
        <taxon>Bacteria</taxon>
        <taxon>Bacillati</taxon>
        <taxon>Bacillota</taxon>
        <taxon>Bacilli</taxon>
        <taxon>Lactobacillales</taxon>
        <taxon>Streptococcaceae</taxon>
        <taxon>Streptococcus</taxon>
    </lineage>
</organism>
<sequence length="873" mass="101782">MAFTYEIYDNASQNGFIDFREKLPNEITQNLKFPLRPYQKEALGRYLYYKEDNKHRTIPEQVLFNMATGSGKTLLMAAIILEKYRQGERNFIFFVNNDNILTKTRANFLAGSSGKYLFAKKIIIDGKIVTVREVTDFSDSRDDSINIVFTTIQKLHQDLNTPRENRLSYEQFKDISVVLLADEAHHLNAGLSQAEKDENTSWTATVENIQKTAKKSSIFEFTATIDLLDNTIVQKYEKSLIFKYDLKEFRLDKYSKDVLFHLVDGEVNNRMLQAIIISQYRKKIALKNGINLKPLVMFKSQKITDSQGNLNTFLALLSGLTAEEVAWQRKLVQESDEQASGILAKAFAFFEKAGISYQDLIAELQEDFRKERLLLIDGKNKTKDNLVTLNTLESPQNEIRAIFAVDMLNEGWDVLNLFDIVRLYDTRDGKTTKKGFVAGKTTNAEKQLIGRGARYYPFVIDGRIDEKYTRKFDDNEHKELRIIEQLHYHSANNPRYISELKQVLRESGIFDDLNLVERKLKLKESFMKTRTYTDGLVWMNRRIPYKEYLQERQESLFDTNFIPKSFEVRLRTQGVRDIEAFAEETYVADGLASLDFKLKKEIIPDNIIRTAINRNKKFAFDNLSEYFIGLGSVSGFIQMLRNVDLRVECQYQMVSDLTPDDKLYIVEKLLQAIEHDLIPAEERFYGSEKFQQVPIKDVFEISIHRKYTLNENSDAEFGLSQKDNGETKIYEDLDKMDWYAYDDNFGTSEEKYLVRTIKGLMSDLQEKWTDIYLLRNEKAVKIYSFEEGKAFEPDFLMFANDKKTGNVSWQIFIEPKGAQLIATDSWKEDFLRQITERDEARTLVDDERYRIVGLPFFNEAVSKDEVKEELRKL</sequence>
<dbReference type="Proteomes" id="UP000281771">
    <property type="component" value="Unassembled WGS sequence"/>
</dbReference>
<evidence type="ECO:0000256" key="1">
    <source>
        <dbReference type="ARBA" id="ARBA00023236"/>
    </source>
</evidence>
<dbReference type="Gene3D" id="3.40.50.300">
    <property type="entry name" value="P-loop containing nucleotide triphosphate hydrolases"/>
    <property type="match status" value="2"/>
</dbReference>
<keyword evidence="3" id="KW-0378">Hydrolase</keyword>
<evidence type="ECO:0000313" key="3">
    <source>
        <dbReference type="EMBL" id="RRD32310.1"/>
    </source>
</evidence>
<dbReference type="GO" id="GO:0004386">
    <property type="term" value="F:helicase activity"/>
    <property type="evidence" value="ECO:0007669"/>
    <property type="project" value="UniProtKB-KW"/>
</dbReference>
<keyword evidence="3" id="KW-0547">Nucleotide-binding</keyword>
<evidence type="ECO:0000259" key="2">
    <source>
        <dbReference type="SMART" id="SM00487"/>
    </source>
</evidence>
<comment type="caution">
    <text evidence="3">The sequence shown here is derived from an EMBL/GenBank/DDBJ whole genome shotgun (WGS) entry which is preliminary data.</text>
</comment>
<accession>A0A3P1VFU8</accession>
<evidence type="ECO:0000313" key="4">
    <source>
        <dbReference type="Proteomes" id="UP000281771"/>
    </source>
</evidence>
<dbReference type="SUPFAM" id="SSF52540">
    <property type="entry name" value="P-loop containing nucleoside triphosphate hydrolases"/>
    <property type="match status" value="2"/>
</dbReference>
<dbReference type="RefSeq" id="WP_124775260.1">
    <property type="nucleotide sequence ID" value="NZ_RQZA01000001.1"/>
</dbReference>
<dbReference type="SMART" id="SM00487">
    <property type="entry name" value="DEXDc"/>
    <property type="match status" value="1"/>
</dbReference>
<dbReference type="InterPro" id="IPR050742">
    <property type="entry name" value="Helicase_Restrict-Modif_Enz"/>
</dbReference>
<feature type="domain" description="Helicase ATP-binding" evidence="2">
    <location>
        <begin position="31"/>
        <end position="249"/>
    </location>
</feature>
<dbReference type="InterPro" id="IPR014001">
    <property type="entry name" value="Helicase_ATP-bd"/>
</dbReference>
<dbReference type="GO" id="GO:0003677">
    <property type="term" value="F:DNA binding"/>
    <property type="evidence" value="ECO:0007669"/>
    <property type="project" value="InterPro"/>
</dbReference>
<proteinExistence type="predicted"/>
<dbReference type="GO" id="GO:0005829">
    <property type="term" value="C:cytosol"/>
    <property type="evidence" value="ECO:0007669"/>
    <property type="project" value="TreeGrafter"/>
</dbReference>
<dbReference type="AlphaFoldDB" id="A0A3P1VFU8"/>
<keyword evidence="3" id="KW-0347">Helicase</keyword>
<dbReference type="InterPro" id="IPR006935">
    <property type="entry name" value="Helicase/UvrB_N"/>
</dbReference>